<gene>
    <name evidence="3" type="ORF">FYJ75_00525</name>
</gene>
<dbReference type="GO" id="GO:0046872">
    <property type="term" value="F:metal ion binding"/>
    <property type="evidence" value="ECO:0007669"/>
    <property type="project" value="UniProtKB-KW"/>
</dbReference>
<dbReference type="Pfam" id="PF07883">
    <property type="entry name" value="Cupin_2"/>
    <property type="match status" value="1"/>
</dbReference>
<protein>
    <submittedName>
        <fullName evidence="3">Cupin domain-containing protein</fullName>
    </submittedName>
</protein>
<dbReference type="InterPro" id="IPR011051">
    <property type="entry name" value="RmlC_Cupin_sf"/>
</dbReference>
<dbReference type="InterPro" id="IPR013096">
    <property type="entry name" value="Cupin_2"/>
</dbReference>
<accession>A0A6L5YN11</accession>
<dbReference type="InterPro" id="IPR002156">
    <property type="entry name" value="RNaseH_domain"/>
</dbReference>
<dbReference type="SUPFAM" id="SSF53098">
    <property type="entry name" value="Ribonuclease H-like"/>
    <property type="match status" value="1"/>
</dbReference>
<feature type="domain" description="RNase H type-1" evidence="2">
    <location>
        <begin position="120"/>
        <end position="257"/>
    </location>
</feature>
<dbReference type="SUPFAM" id="SSF51182">
    <property type="entry name" value="RmlC-like cupins"/>
    <property type="match status" value="1"/>
</dbReference>
<dbReference type="Gene3D" id="3.30.420.10">
    <property type="entry name" value="Ribonuclease H-like superfamily/Ribonuclease H"/>
    <property type="match status" value="1"/>
</dbReference>
<evidence type="ECO:0000313" key="4">
    <source>
        <dbReference type="Proteomes" id="UP000474024"/>
    </source>
</evidence>
<dbReference type="PANTHER" id="PTHR35848:SF6">
    <property type="entry name" value="CUPIN TYPE-2 DOMAIN-CONTAINING PROTEIN"/>
    <property type="match status" value="1"/>
</dbReference>
<sequence>MRIDFGSVEEKKIANFKGGMQTFRTRMFDDGSAKIMYGTLEPGASIGLHTHETNSEIIYVLSGKGRMIYDETEEQLQAGEAHYCPKGHTHSFINDGTEDLVFFAVVPELTEAAEEPKEQKDTQCFAYVDGSYNKVSGTYGYGGFVMHDGKKEILQGSGTDPEMASMHNVAGEVLGSMAAIQKAVELGIAEITIFYDYMGIEKWAKGEWKRNKKGTIAYYDFIQSVKDQIRIEFKKVKGHSGVEGNEEADKLAKQAVGL</sequence>
<dbReference type="Pfam" id="PF00075">
    <property type="entry name" value="RNase_H"/>
    <property type="match status" value="1"/>
</dbReference>
<dbReference type="InterPro" id="IPR006045">
    <property type="entry name" value="Cupin_1"/>
</dbReference>
<dbReference type="AlphaFoldDB" id="A0A6L5YN11"/>
<evidence type="ECO:0000256" key="1">
    <source>
        <dbReference type="ARBA" id="ARBA00022723"/>
    </source>
</evidence>
<proteinExistence type="predicted"/>
<name>A0A6L5YN11_9FIRM</name>
<dbReference type="Proteomes" id="UP000474024">
    <property type="component" value="Unassembled WGS sequence"/>
</dbReference>
<reference evidence="3 4" key="1">
    <citation type="submission" date="2019-08" db="EMBL/GenBank/DDBJ databases">
        <title>In-depth cultivation of the pig gut microbiome towards novel bacterial diversity and tailored functional studies.</title>
        <authorList>
            <person name="Wylensek D."/>
            <person name="Hitch T.C.A."/>
            <person name="Clavel T."/>
        </authorList>
    </citation>
    <scope>NUCLEOTIDE SEQUENCE [LARGE SCALE GENOMIC DNA]</scope>
    <source>
        <strain evidence="3 4">MUC/MUC-530-WT-4D</strain>
    </source>
</reference>
<keyword evidence="4" id="KW-1185">Reference proteome</keyword>
<dbReference type="InterPro" id="IPR012337">
    <property type="entry name" value="RNaseH-like_sf"/>
</dbReference>
<dbReference type="EMBL" id="VUNI01000001">
    <property type="protein sequence ID" value="MST73517.1"/>
    <property type="molecule type" value="Genomic_DNA"/>
</dbReference>
<dbReference type="InterPro" id="IPR051610">
    <property type="entry name" value="GPI/OXD"/>
</dbReference>
<comment type="caution">
    <text evidence="3">The sequence shown here is derived from an EMBL/GenBank/DDBJ whole genome shotgun (WGS) entry which is preliminary data.</text>
</comment>
<organism evidence="3 4">
    <name type="scientific">Roseburia porci</name>
    <dbReference type="NCBI Taxonomy" id="2605790"/>
    <lineage>
        <taxon>Bacteria</taxon>
        <taxon>Bacillati</taxon>
        <taxon>Bacillota</taxon>
        <taxon>Clostridia</taxon>
        <taxon>Lachnospirales</taxon>
        <taxon>Lachnospiraceae</taxon>
        <taxon>Roseburia</taxon>
    </lineage>
</organism>
<evidence type="ECO:0000259" key="2">
    <source>
        <dbReference type="PROSITE" id="PS50879"/>
    </source>
</evidence>
<dbReference type="Gene3D" id="2.60.120.10">
    <property type="entry name" value="Jelly Rolls"/>
    <property type="match status" value="1"/>
</dbReference>
<dbReference type="SMART" id="SM00835">
    <property type="entry name" value="Cupin_1"/>
    <property type="match status" value="1"/>
</dbReference>
<dbReference type="CDD" id="cd09277">
    <property type="entry name" value="RNase_HI_bacteria_like"/>
    <property type="match status" value="1"/>
</dbReference>
<dbReference type="InterPro" id="IPR036397">
    <property type="entry name" value="RNaseH_sf"/>
</dbReference>
<evidence type="ECO:0000313" key="3">
    <source>
        <dbReference type="EMBL" id="MST73517.1"/>
    </source>
</evidence>
<dbReference type="GO" id="GO:0004523">
    <property type="term" value="F:RNA-DNA hybrid ribonuclease activity"/>
    <property type="evidence" value="ECO:0007669"/>
    <property type="project" value="InterPro"/>
</dbReference>
<dbReference type="GO" id="GO:0003676">
    <property type="term" value="F:nucleic acid binding"/>
    <property type="evidence" value="ECO:0007669"/>
    <property type="project" value="InterPro"/>
</dbReference>
<keyword evidence="1" id="KW-0479">Metal-binding</keyword>
<dbReference type="PROSITE" id="PS50879">
    <property type="entry name" value="RNASE_H_1"/>
    <property type="match status" value="1"/>
</dbReference>
<dbReference type="PANTHER" id="PTHR35848">
    <property type="entry name" value="OXALATE-BINDING PROTEIN"/>
    <property type="match status" value="1"/>
</dbReference>
<dbReference type="RefSeq" id="WP_154427758.1">
    <property type="nucleotide sequence ID" value="NZ_VUNI01000001.1"/>
</dbReference>
<dbReference type="InterPro" id="IPR014710">
    <property type="entry name" value="RmlC-like_jellyroll"/>
</dbReference>